<dbReference type="InterPro" id="IPR050469">
    <property type="entry name" value="Diguanylate_Cyclase"/>
</dbReference>
<keyword evidence="6" id="KW-1185">Reference proteome</keyword>
<sequence>MLQSFLSKWSQPDGDAPSERHAEWATEVQLEIVRAVAEREKRSLTANLIGWAACVVAAIAMPGGEVFAAPVIWRLFSIFYVRHSWGRLREKLANYEPYEEELALAKFSAVVSGFFWGLLLLPLAVGAIWHPLALIILTVATIGVSLACALYGPIPRLLLGYYALFMTTVIGAVTITHVSFDWWVPSFVAVAGCGIISYALGSGKEHRKSAETLVENRRLGYELKRALSRSKYLAERDPLTGLLNRRAFFDQVTTTQRNGTAFLLAIDLDHFKQINDQFGHAVGDQVLEKTAEVINSLLNGLPGGQHLSVRLGGEEFAILLHQLDRATAVSTAEALRERIAAIADLLRVDGLTVSASIGLAQYGEDDTVEEALAGADRALYEAKNGGRDRVVADAA</sequence>
<dbReference type="PANTHER" id="PTHR45138">
    <property type="entry name" value="REGULATORY COMPONENTS OF SENSORY TRANSDUCTION SYSTEM"/>
    <property type="match status" value="1"/>
</dbReference>
<dbReference type="InterPro" id="IPR000160">
    <property type="entry name" value="GGDEF_dom"/>
</dbReference>
<reference evidence="5 6" key="1">
    <citation type="submission" date="2020-04" db="EMBL/GenBank/DDBJ databases">
        <authorList>
            <person name="Liu A."/>
        </authorList>
    </citation>
    <scope>NUCLEOTIDE SEQUENCE [LARGE SCALE GENOMIC DNA]</scope>
    <source>
        <strain evidence="5 6">RZ02</strain>
    </source>
</reference>
<keyword evidence="3" id="KW-1133">Transmembrane helix</keyword>
<dbReference type="Proteomes" id="UP000561181">
    <property type="component" value="Unassembled WGS sequence"/>
</dbReference>
<dbReference type="EC" id="2.7.7.65" evidence="1"/>
<comment type="caution">
    <text evidence="5">The sequence shown here is derived from an EMBL/GenBank/DDBJ whole genome shotgun (WGS) entry which is preliminary data.</text>
</comment>
<dbReference type="SUPFAM" id="SSF55073">
    <property type="entry name" value="Nucleotide cyclase"/>
    <property type="match status" value="1"/>
</dbReference>
<evidence type="ECO:0000256" key="2">
    <source>
        <dbReference type="ARBA" id="ARBA00034247"/>
    </source>
</evidence>
<dbReference type="AlphaFoldDB" id="A0A848QQD2"/>
<feature type="transmembrane region" description="Helical" evidence="3">
    <location>
        <begin position="127"/>
        <end position="151"/>
    </location>
</feature>
<evidence type="ECO:0000256" key="1">
    <source>
        <dbReference type="ARBA" id="ARBA00012528"/>
    </source>
</evidence>
<organism evidence="5 6">
    <name type="scientific">Pontixanthobacter rizhaonensis</name>
    <dbReference type="NCBI Taxonomy" id="2730337"/>
    <lineage>
        <taxon>Bacteria</taxon>
        <taxon>Pseudomonadati</taxon>
        <taxon>Pseudomonadota</taxon>
        <taxon>Alphaproteobacteria</taxon>
        <taxon>Sphingomonadales</taxon>
        <taxon>Erythrobacteraceae</taxon>
        <taxon>Pontixanthobacter</taxon>
    </lineage>
</organism>
<dbReference type="InterPro" id="IPR029787">
    <property type="entry name" value="Nucleotide_cyclase"/>
</dbReference>
<dbReference type="InterPro" id="IPR043128">
    <property type="entry name" value="Rev_trsase/Diguanyl_cyclase"/>
</dbReference>
<dbReference type="GO" id="GO:0052621">
    <property type="term" value="F:diguanylate cyclase activity"/>
    <property type="evidence" value="ECO:0007669"/>
    <property type="project" value="UniProtKB-EC"/>
</dbReference>
<keyword evidence="3" id="KW-0812">Transmembrane</keyword>
<accession>A0A848QQD2</accession>
<dbReference type="Gene3D" id="3.30.70.270">
    <property type="match status" value="1"/>
</dbReference>
<keyword evidence="3" id="KW-0472">Membrane</keyword>
<comment type="catalytic activity">
    <reaction evidence="2">
        <text>2 GTP = 3',3'-c-di-GMP + 2 diphosphate</text>
        <dbReference type="Rhea" id="RHEA:24898"/>
        <dbReference type="ChEBI" id="CHEBI:33019"/>
        <dbReference type="ChEBI" id="CHEBI:37565"/>
        <dbReference type="ChEBI" id="CHEBI:58805"/>
        <dbReference type="EC" id="2.7.7.65"/>
    </reaction>
</comment>
<evidence type="ECO:0000259" key="4">
    <source>
        <dbReference type="PROSITE" id="PS50887"/>
    </source>
</evidence>
<dbReference type="NCBIfam" id="TIGR00254">
    <property type="entry name" value="GGDEF"/>
    <property type="match status" value="1"/>
</dbReference>
<protein>
    <recommendedName>
        <fullName evidence="1">diguanylate cyclase</fullName>
        <ecNumber evidence="1">2.7.7.65</ecNumber>
    </recommendedName>
</protein>
<feature type="transmembrane region" description="Helical" evidence="3">
    <location>
        <begin position="182"/>
        <end position="200"/>
    </location>
</feature>
<gene>
    <name evidence="5" type="ORF">HKD42_06605</name>
</gene>
<dbReference type="FunFam" id="3.30.70.270:FF:000001">
    <property type="entry name" value="Diguanylate cyclase domain protein"/>
    <property type="match status" value="1"/>
</dbReference>
<dbReference type="Pfam" id="PF00990">
    <property type="entry name" value="GGDEF"/>
    <property type="match status" value="1"/>
</dbReference>
<evidence type="ECO:0000256" key="3">
    <source>
        <dbReference type="SAM" id="Phobius"/>
    </source>
</evidence>
<proteinExistence type="predicted"/>
<evidence type="ECO:0000313" key="6">
    <source>
        <dbReference type="Proteomes" id="UP000561181"/>
    </source>
</evidence>
<feature type="domain" description="GGDEF" evidence="4">
    <location>
        <begin position="259"/>
        <end position="395"/>
    </location>
</feature>
<dbReference type="RefSeq" id="WP_170011465.1">
    <property type="nucleotide sequence ID" value="NZ_JABCRE010000002.1"/>
</dbReference>
<dbReference type="EMBL" id="JABCRE010000002">
    <property type="protein sequence ID" value="NMW31726.1"/>
    <property type="molecule type" value="Genomic_DNA"/>
</dbReference>
<feature type="transmembrane region" description="Helical" evidence="3">
    <location>
        <begin position="158"/>
        <end position="176"/>
    </location>
</feature>
<dbReference type="SMART" id="SM00267">
    <property type="entry name" value="GGDEF"/>
    <property type="match status" value="1"/>
</dbReference>
<dbReference type="PANTHER" id="PTHR45138:SF9">
    <property type="entry name" value="DIGUANYLATE CYCLASE DGCM-RELATED"/>
    <property type="match status" value="1"/>
</dbReference>
<feature type="transmembrane region" description="Helical" evidence="3">
    <location>
        <begin position="102"/>
        <end position="121"/>
    </location>
</feature>
<dbReference type="CDD" id="cd01949">
    <property type="entry name" value="GGDEF"/>
    <property type="match status" value="1"/>
</dbReference>
<dbReference type="PROSITE" id="PS50887">
    <property type="entry name" value="GGDEF"/>
    <property type="match status" value="1"/>
</dbReference>
<feature type="transmembrane region" description="Helical" evidence="3">
    <location>
        <begin position="48"/>
        <end position="81"/>
    </location>
</feature>
<name>A0A848QQD2_9SPHN</name>
<evidence type="ECO:0000313" key="5">
    <source>
        <dbReference type="EMBL" id="NMW31726.1"/>
    </source>
</evidence>